<proteinExistence type="predicted"/>
<feature type="non-terminal residue" evidence="4">
    <location>
        <position position="1"/>
    </location>
</feature>
<accession>A0A9D1H7Q4</accession>
<reference evidence="4" key="1">
    <citation type="submission" date="2020-10" db="EMBL/GenBank/DDBJ databases">
        <authorList>
            <person name="Gilroy R."/>
        </authorList>
    </citation>
    <scope>NUCLEOTIDE SEQUENCE</scope>
    <source>
        <strain evidence="4">ChiBcec7-5410</strain>
    </source>
</reference>
<evidence type="ECO:0000256" key="3">
    <source>
        <dbReference type="SAM" id="SignalP"/>
    </source>
</evidence>
<evidence type="ECO:0000313" key="5">
    <source>
        <dbReference type="Proteomes" id="UP000824160"/>
    </source>
</evidence>
<reference evidence="4" key="2">
    <citation type="journal article" date="2021" name="PeerJ">
        <title>Extensive microbial diversity within the chicken gut microbiome revealed by metagenomics and culture.</title>
        <authorList>
            <person name="Gilroy R."/>
            <person name="Ravi A."/>
            <person name="Getino M."/>
            <person name="Pursley I."/>
            <person name="Horton D.L."/>
            <person name="Alikhan N.F."/>
            <person name="Baker D."/>
            <person name="Gharbi K."/>
            <person name="Hall N."/>
            <person name="Watson M."/>
            <person name="Adriaenssens E.M."/>
            <person name="Foster-Nyarko E."/>
            <person name="Jarju S."/>
            <person name="Secka A."/>
            <person name="Antonio M."/>
            <person name="Oren A."/>
            <person name="Chaudhuri R.R."/>
            <person name="La Ragione R."/>
            <person name="Hildebrand F."/>
            <person name="Pallen M.J."/>
        </authorList>
    </citation>
    <scope>NUCLEOTIDE SEQUENCE</scope>
    <source>
        <strain evidence="4">ChiBcec7-5410</strain>
    </source>
</reference>
<name>A0A9D1H7Q4_9FIRM</name>
<dbReference type="Gene3D" id="2.10.270.20">
    <property type="match status" value="1"/>
</dbReference>
<feature type="signal peptide" evidence="3">
    <location>
        <begin position="1"/>
        <end position="22"/>
    </location>
</feature>
<dbReference type="SUPFAM" id="SSF69360">
    <property type="entry name" value="Cell wall binding repeat"/>
    <property type="match status" value="1"/>
</dbReference>
<dbReference type="AlphaFoldDB" id="A0A9D1H7Q4"/>
<protein>
    <submittedName>
        <fullName evidence="4">N-acetylmuramoyl-L-alanine amidase family protein</fullName>
    </submittedName>
</protein>
<dbReference type="Pfam" id="PF19127">
    <property type="entry name" value="Choline_bind_3"/>
    <property type="match status" value="2"/>
</dbReference>
<gene>
    <name evidence="4" type="ORF">IAC43_08625</name>
</gene>
<feature type="repeat" description="Cell wall-binding" evidence="2">
    <location>
        <begin position="94"/>
        <end position="113"/>
    </location>
</feature>
<dbReference type="EMBL" id="DVLW01000236">
    <property type="protein sequence ID" value="HIT95238.1"/>
    <property type="molecule type" value="Genomic_DNA"/>
</dbReference>
<keyword evidence="1" id="KW-0677">Repeat</keyword>
<dbReference type="Proteomes" id="UP000824160">
    <property type="component" value="Unassembled WGS sequence"/>
</dbReference>
<feature type="chain" id="PRO_5039203580" evidence="3">
    <location>
        <begin position="23"/>
        <end position="257"/>
    </location>
</feature>
<keyword evidence="3" id="KW-0732">Signal</keyword>
<feature type="repeat" description="Cell wall-binding" evidence="2">
    <location>
        <begin position="74"/>
        <end position="93"/>
    </location>
</feature>
<dbReference type="PROSITE" id="PS51170">
    <property type="entry name" value="CW"/>
    <property type="match status" value="5"/>
</dbReference>
<sequence length="257" mass="28537">KNIRKRLLSVTVAALTAFSLMAAPVSAAGWHHNGDSHHGTSSWSYHHEDGRQACNEWVCDVNKWYWFNEDGHMCTGWQSIDGCWYYLNDSGEMATGWKCLDGCWYYLNSSGKMATGWKQIGNTWYYLQSSGKMKTGWLELNGDWYYFDGSGAMVTGKKTIDGKTYTFSSNGVLNDNTSGSSSGQTTTAPAGEKQVVFWGKTGTKYHIDPHCRSFKGTATNSGTLAQAKAAGREDWCGICSKSWTDEKLMQQGNPNVK</sequence>
<feature type="repeat" description="Cell wall-binding" evidence="2">
    <location>
        <begin position="54"/>
        <end position="73"/>
    </location>
</feature>
<evidence type="ECO:0000256" key="2">
    <source>
        <dbReference type="PROSITE-ProRule" id="PRU00591"/>
    </source>
</evidence>
<evidence type="ECO:0000256" key="1">
    <source>
        <dbReference type="ARBA" id="ARBA00022737"/>
    </source>
</evidence>
<comment type="caution">
    <text evidence="4">The sequence shown here is derived from an EMBL/GenBank/DDBJ whole genome shotgun (WGS) entry which is preliminary data.</text>
</comment>
<dbReference type="Gene3D" id="2.10.270.10">
    <property type="entry name" value="Cholin Binding"/>
    <property type="match status" value="1"/>
</dbReference>
<evidence type="ECO:0000313" key="4">
    <source>
        <dbReference type="EMBL" id="HIT95238.1"/>
    </source>
</evidence>
<feature type="repeat" description="Cell wall-binding" evidence="2">
    <location>
        <begin position="134"/>
        <end position="153"/>
    </location>
</feature>
<dbReference type="InterPro" id="IPR018337">
    <property type="entry name" value="Cell_wall/Cho-bd_repeat"/>
</dbReference>
<organism evidence="4 5">
    <name type="scientific">Candidatus Faecivivens stercoripullorum</name>
    <dbReference type="NCBI Taxonomy" id="2840805"/>
    <lineage>
        <taxon>Bacteria</taxon>
        <taxon>Bacillati</taxon>
        <taxon>Bacillota</taxon>
        <taxon>Clostridia</taxon>
        <taxon>Eubacteriales</taxon>
        <taxon>Oscillospiraceae</taxon>
        <taxon>Oscillospiraceae incertae sedis</taxon>
        <taxon>Candidatus Faecivivens</taxon>
    </lineage>
</organism>
<feature type="repeat" description="Cell wall-binding" evidence="2">
    <location>
        <begin position="114"/>
        <end position="133"/>
    </location>
</feature>